<dbReference type="Gene3D" id="1.10.1740.10">
    <property type="match status" value="1"/>
</dbReference>
<keyword evidence="2" id="KW-0805">Transcription regulation</keyword>
<feature type="domain" description="RNA polymerase sigma-70 region 2" evidence="6">
    <location>
        <begin position="48"/>
        <end position="116"/>
    </location>
</feature>
<dbReference type="InterPro" id="IPR007627">
    <property type="entry name" value="RNA_pol_sigma70_r2"/>
</dbReference>
<accession>D3W8M0</accession>
<dbReference type="InterPro" id="IPR014284">
    <property type="entry name" value="RNA_pol_sigma-70_dom"/>
</dbReference>
<evidence type="ECO:0000256" key="4">
    <source>
        <dbReference type="ARBA" id="ARBA00023125"/>
    </source>
</evidence>
<evidence type="ECO:0000259" key="7">
    <source>
        <dbReference type="Pfam" id="PF08281"/>
    </source>
</evidence>
<dbReference type="GO" id="GO:0006352">
    <property type="term" value="P:DNA-templated transcription initiation"/>
    <property type="evidence" value="ECO:0007669"/>
    <property type="project" value="InterPro"/>
</dbReference>
<comment type="similarity">
    <text evidence="1">Belongs to the sigma-70 factor family. ECF subfamily.</text>
</comment>
<dbReference type="Pfam" id="PF08281">
    <property type="entry name" value="Sigma70_r4_2"/>
    <property type="match status" value="1"/>
</dbReference>
<dbReference type="InterPro" id="IPR039425">
    <property type="entry name" value="RNA_pol_sigma-70-like"/>
</dbReference>
<evidence type="ECO:0000256" key="2">
    <source>
        <dbReference type="ARBA" id="ARBA00023015"/>
    </source>
</evidence>
<dbReference type="Pfam" id="PF04542">
    <property type="entry name" value="Sigma70_r2"/>
    <property type="match status" value="1"/>
</dbReference>
<evidence type="ECO:0000256" key="1">
    <source>
        <dbReference type="ARBA" id="ARBA00010641"/>
    </source>
</evidence>
<keyword evidence="3" id="KW-0731">Sigma factor</keyword>
<dbReference type="InterPro" id="IPR013324">
    <property type="entry name" value="RNA_pol_sigma_r3/r4-like"/>
</dbReference>
<reference evidence="8" key="1">
    <citation type="journal article" date="2010" name="Appl. Environ. Microbiol.">
        <title>Expanding small-molecule functional metagenomics through parallel screening of broad-host-range cosmid environmental DNA libraries in diverse proteobacteria.</title>
        <authorList>
            <person name="Craig J.W."/>
            <person name="Chang F.Y."/>
            <person name="Kim J.H."/>
            <person name="Obiajulu S.C."/>
            <person name="Brady S.F."/>
        </authorList>
    </citation>
    <scope>NUCLEOTIDE SEQUENCE</scope>
</reference>
<dbReference type="NCBIfam" id="TIGR02937">
    <property type="entry name" value="sigma70-ECF"/>
    <property type="match status" value="1"/>
</dbReference>
<dbReference type="AlphaFoldDB" id="D3W8M0"/>
<evidence type="ECO:0000313" key="8">
    <source>
        <dbReference type="EMBL" id="ACX33969.1"/>
    </source>
</evidence>
<keyword evidence="5" id="KW-0804">Transcription</keyword>
<name>D3W8M0_9BACT</name>
<dbReference type="EMBL" id="GQ869385">
    <property type="protein sequence ID" value="ACX33969.1"/>
    <property type="molecule type" value="Genomic_DNA"/>
</dbReference>
<dbReference type="InterPro" id="IPR036388">
    <property type="entry name" value="WH-like_DNA-bd_sf"/>
</dbReference>
<protein>
    <submittedName>
        <fullName evidence="8">Putative ECF family RNA polymerase sigma-70 factor</fullName>
    </submittedName>
</protein>
<feature type="domain" description="RNA polymerase sigma factor 70 region 4 type 2" evidence="7">
    <location>
        <begin position="145"/>
        <end position="196"/>
    </location>
</feature>
<dbReference type="PANTHER" id="PTHR43133:SF8">
    <property type="entry name" value="RNA POLYMERASE SIGMA FACTOR HI_1459-RELATED"/>
    <property type="match status" value="1"/>
</dbReference>
<evidence type="ECO:0000259" key="6">
    <source>
        <dbReference type="Pfam" id="PF04542"/>
    </source>
</evidence>
<organism evidence="8">
    <name type="scientific">uncultured bacterium RM35</name>
    <dbReference type="NCBI Taxonomy" id="672207"/>
    <lineage>
        <taxon>Bacteria</taxon>
        <taxon>environmental samples</taxon>
    </lineage>
</organism>
<dbReference type="GO" id="GO:0003677">
    <property type="term" value="F:DNA binding"/>
    <property type="evidence" value="ECO:0007669"/>
    <property type="project" value="UniProtKB-KW"/>
</dbReference>
<dbReference type="InterPro" id="IPR013249">
    <property type="entry name" value="RNA_pol_sigma70_r4_t2"/>
</dbReference>
<dbReference type="InterPro" id="IPR013325">
    <property type="entry name" value="RNA_pol_sigma_r2"/>
</dbReference>
<dbReference type="Gene3D" id="1.10.10.10">
    <property type="entry name" value="Winged helix-like DNA-binding domain superfamily/Winged helix DNA-binding domain"/>
    <property type="match status" value="1"/>
</dbReference>
<proteinExistence type="inferred from homology"/>
<dbReference type="SUPFAM" id="SSF88946">
    <property type="entry name" value="Sigma2 domain of RNA polymerase sigma factors"/>
    <property type="match status" value="1"/>
</dbReference>
<evidence type="ECO:0000256" key="5">
    <source>
        <dbReference type="ARBA" id="ARBA00023163"/>
    </source>
</evidence>
<keyword evidence="4" id="KW-0238">DNA-binding</keyword>
<evidence type="ECO:0000256" key="3">
    <source>
        <dbReference type="ARBA" id="ARBA00023082"/>
    </source>
</evidence>
<dbReference type="PANTHER" id="PTHR43133">
    <property type="entry name" value="RNA POLYMERASE ECF-TYPE SIGMA FACTO"/>
    <property type="match status" value="1"/>
</dbReference>
<sequence length="212" mass="23991">MFSVLPSTKVLNAKMPSGNHAAIGNDPPGVPLLVERCKAGERAALGEFYRLYRGDVTRNLQRVLGPGRGDLEDVLQDVFIEVFRAISRFRGDSKLSTWLYRVCVNVALQRLRKRKRLAEISDDQVAEPATEQTPERGLDTRRRLDAVYRILDHLAPKKRVVFVLHEIEGREPKEIAAIVGAPVLTVRTRLHYARKEFYARAALEPRLDGVPK</sequence>
<dbReference type="GO" id="GO:0016987">
    <property type="term" value="F:sigma factor activity"/>
    <property type="evidence" value="ECO:0007669"/>
    <property type="project" value="UniProtKB-KW"/>
</dbReference>
<dbReference type="SUPFAM" id="SSF88659">
    <property type="entry name" value="Sigma3 and sigma4 domains of RNA polymerase sigma factors"/>
    <property type="match status" value="1"/>
</dbReference>